<organism evidence="2 3">
    <name type="scientific">Lentithecium fluviatile CBS 122367</name>
    <dbReference type="NCBI Taxonomy" id="1168545"/>
    <lineage>
        <taxon>Eukaryota</taxon>
        <taxon>Fungi</taxon>
        <taxon>Dikarya</taxon>
        <taxon>Ascomycota</taxon>
        <taxon>Pezizomycotina</taxon>
        <taxon>Dothideomycetes</taxon>
        <taxon>Pleosporomycetidae</taxon>
        <taxon>Pleosporales</taxon>
        <taxon>Massarineae</taxon>
        <taxon>Lentitheciaceae</taxon>
        <taxon>Lentithecium</taxon>
    </lineage>
</organism>
<proteinExistence type="predicted"/>
<feature type="compositionally biased region" description="Polar residues" evidence="1">
    <location>
        <begin position="157"/>
        <end position="166"/>
    </location>
</feature>
<evidence type="ECO:0000256" key="1">
    <source>
        <dbReference type="SAM" id="MobiDB-lite"/>
    </source>
</evidence>
<evidence type="ECO:0000313" key="3">
    <source>
        <dbReference type="Proteomes" id="UP000799291"/>
    </source>
</evidence>
<feature type="region of interest" description="Disordered" evidence="1">
    <location>
        <begin position="155"/>
        <end position="217"/>
    </location>
</feature>
<reference evidence="2" key="1">
    <citation type="journal article" date="2020" name="Stud. Mycol.">
        <title>101 Dothideomycetes genomes: a test case for predicting lifestyles and emergence of pathogens.</title>
        <authorList>
            <person name="Haridas S."/>
            <person name="Albert R."/>
            <person name="Binder M."/>
            <person name="Bloem J."/>
            <person name="Labutti K."/>
            <person name="Salamov A."/>
            <person name="Andreopoulos B."/>
            <person name="Baker S."/>
            <person name="Barry K."/>
            <person name="Bills G."/>
            <person name="Bluhm B."/>
            <person name="Cannon C."/>
            <person name="Castanera R."/>
            <person name="Culley D."/>
            <person name="Daum C."/>
            <person name="Ezra D."/>
            <person name="Gonzalez J."/>
            <person name="Henrissat B."/>
            <person name="Kuo A."/>
            <person name="Liang C."/>
            <person name="Lipzen A."/>
            <person name="Lutzoni F."/>
            <person name="Magnuson J."/>
            <person name="Mondo S."/>
            <person name="Nolan M."/>
            <person name="Ohm R."/>
            <person name="Pangilinan J."/>
            <person name="Park H.-J."/>
            <person name="Ramirez L."/>
            <person name="Alfaro M."/>
            <person name="Sun H."/>
            <person name="Tritt A."/>
            <person name="Yoshinaga Y."/>
            <person name="Zwiers L.-H."/>
            <person name="Turgeon B."/>
            <person name="Goodwin S."/>
            <person name="Spatafora J."/>
            <person name="Crous P."/>
            <person name="Grigoriev I."/>
        </authorList>
    </citation>
    <scope>NUCLEOTIDE SEQUENCE</scope>
    <source>
        <strain evidence="2">CBS 122367</strain>
    </source>
</reference>
<sequence>MREAMEPRLAASQILGLMPISAIAAPVPVEQRIEDGTPQHATDADEGVTTNILSTDIARDDTAPEAVSIHDSSDEIAAYDTASVRTTRGETAIQRTLYANNSNHHELSFGEKHCRNLEAYWARFRRPEVGLHPTFVNFDASFTAFDGATSLAERLNRPTSFQTNDTQKFEVRDTRQGQQDESEPDDVPDLVQLRSESLRSEKSMSSTTSTLVPRDNGGELMGVQMARVRGELYGSEKSLWPPRRLVVSGAEYLRESAMRTELWRGSAGSDGENWEERQRLEAPRVDSGYAEAWDGDGKGWLGNNPYVMKVT</sequence>
<dbReference type="AlphaFoldDB" id="A0A6G1JLM7"/>
<gene>
    <name evidence="2" type="ORF">K458DRAFT_381309</name>
</gene>
<accession>A0A6G1JLM7</accession>
<name>A0A6G1JLM7_9PLEO</name>
<protein>
    <submittedName>
        <fullName evidence="2">Uncharacterized protein</fullName>
    </submittedName>
</protein>
<dbReference type="EMBL" id="MU005569">
    <property type="protein sequence ID" value="KAF2691454.1"/>
    <property type="molecule type" value="Genomic_DNA"/>
</dbReference>
<dbReference type="Proteomes" id="UP000799291">
    <property type="component" value="Unassembled WGS sequence"/>
</dbReference>
<keyword evidence="3" id="KW-1185">Reference proteome</keyword>
<evidence type="ECO:0000313" key="2">
    <source>
        <dbReference type="EMBL" id="KAF2691454.1"/>
    </source>
</evidence>